<gene>
    <name evidence="3" type="ORF">SAMN05421799_101236</name>
</gene>
<dbReference type="InterPro" id="IPR050963">
    <property type="entry name" value="Sirohydro_Cobaltochel/CbiX"/>
</dbReference>
<organism evidence="3 4">
    <name type="scientific">Alicyclobacillus vulcanalis</name>
    <dbReference type="NCBI Taxonomy" id="252246"/>
    <lineage>
        <taxon>Bacteria</taxon>
        <taxon>Bacillati</taxon>
        <taxon>Bacillota</taxon>
        <taxon>Bacilli</taxon>
        <taxon>Bacillales</taxon>
        <taxon>Alicyclobacillaceae</taxon>
        <taxon>Alicyclobacillus</taxon>
    </lineage>
</organism>
<dbReference type="GO" id="GO:0016829">
    <property type="term" value="F:lyase activity"/>
    <property type="evidence" value="ECO:0007669"/>
    <property type="project" value="UniProtKB-KW"/>
</dbReference>
<evidence type="ECO:0000313" key="3">
    <source>
        <dbReference type="EMBL" id="SIS54096.1"/>
    </source>
</evidence>
<evidence type="ECO:0000313" key="4">
    <source>
        <dbReference type="Proteomes" id="UP000186156"/>
    </source>
</evidence>
<dbReference type="PANTHER" id="PTHR33542">
    <property type="entry name" value="SIROHYDROCHLORIN FERROCHELATASE, CHLOROPLASTIC"/>
    <property type="match status" value="1"/>
</dbReference>
<sequence>MSGEERALLFIGHGTRLGEGLAMWHGFVDDVVRVAGLSPDRVGRAFVELVRPDVTEALIEWARAGVRHVHMVPLLLFSAGHMQVDLPDAVARAEQAVGPLDLTWSPPFGDEPGFVEVAADRAEELIAQAGEGVGVVLVGRGNRDEAAQGAFAAVAEAVGRRVRVPLVHGYLAGTGRPLESALDALWEQGCREVAVVPYLWFPGLLTKELPTRLAQWGQTRRAAFRVADPLGRDPRLVALVAARAREGLH</sequence>
<dbReference type="SUPFAM" id="SSF53800">
    <property type="entry name" value="Chelatase"/>
    <property type="match status" value="2"/>
</dbReference>
<keyword evidence="4" id="KW-1185">Reference proteome</keyword>
<dbReference type="PANTHER" id="PTHR33542:SF3">
    <property type="entry name" value="SIROHYDROCHLORIN FERROCHELATASE, CHLOROPLASTIC"/>
    <property type="match status" value="1"/>
</dbReference>
<dbReference type="STRING" id="252246.SAMN05421799_101236"/>
<accession>A0A1N7JXY2</accession>
<dbReference type="Gene3D" id="3.40.50.1400">
    <property type="match status" value="2"/>
</dbReference>
<dbReference type="RefSeq" id="WP_076344682.1">
    <property type="nucleotide sequence ID" value="NZ_FTOO01000001.1"/>
</dbReference>
<evidence type="ECO:0000256" key="2">
    <source>
        <dbReference type="ARBA" id="ARBA00023239"/>
    </source>
</evidence>
<protein>
    <submittedName>
        <fullName evidence="3">Sirohydrochlorin ferrochelatase</fullName>
    </submittedName>
</protein>
<dbReference type="Proteomes" id="UP000186156">
    <property type="component" value="Unassembled WGS sequence"/>
</dbReference>
<dbReference type="OrthoDB" id="9797895at2"/>
<proteinExistence type="predicted"/>
<dbReference type="CDD" id="cd03416">
    <property type="entry name" value="CbiX_SirB_N"/>
    <property type="match status" value="1"/>
</dbReference>
<dbReference type="GO" id="GO:0046872">
    <property type="term" value="F:metal ion binding"/>
    <property type="evidence" value="ECO:0007669"/>
    <property type="project" value="UniProtKB-KW"/>
</dbReference>
<dbReference type="AlphaFoldDB" id="A0A1N7JXY2"/>
<dbReference type="InterPro" id="IPR002762">
    <property type="entry name" value="CbiX-like"/>
</dbReference>
<keyword evidence="1" id="KW-0479">Metal-binding</keyword>
<dbReference type="Pfam" id="PF01903">
    <property type="entry name" value="CbiX"/>
    <property type="match status" value="2"/>
</dbReference>
<name>A0A1N7JXY2_9BACL</name>
<dbReference type="EMBL" id="FTOO01000001">
    <property type="protein sequence ID" value="SIS54096.1"/>
    <property type="molecule type" value="Genomic_DNA"/>
</dbReference>
<evidence type="ECO:0000256" key="1">
    <source>
        <dbReference type="ARBA" id="ARBA00022723"/>
    </source>
</evidence>
<keyword evidence="2" id="KW-0456">Lyase</keyword>
<reference evidence="4" key="1">
    <citation type="submission" date="2017-01" db="EMBL/GenBank/DDBJ databases">
        <authorList>
            <person name="Varghese N."/>
            <person name="Submissions S."/>
        </authorList>
    </citation>
    <scope>NUCLEOTIDE SEQUENCE [LARGE SCALE GENOMIC DNA]</scope>
    <source>
        <strain evidence="4">DSM 16176</strain>
    </source>
</reference>